<accession>A0ABD5XCH9</accession>
<feature type="region of interest" description="Disordered" evidence="1">
    <location>
        <begin position="41"/>
        <end position="63"/>
    </location>
</feature>
<comment type="caution">
    <text evidence="2">The sequence shown here is derived from an EMBL/GenBank/DDBJ whole genome shotgun (WGS) entry which is preliminary data.</text>
</comment>
<reference evidence="2 3" key="1">
    <citation type="journal article" date="2014" name="Int. J. Syst. Evol. Microbiol.">
        <title>Complete genome sequence of Corynebacterium casei LMG S-19264T (=DSM 44701T), isolated from a smear-ripened cheese.</title>
        <authorList>
            <consortium name="US DOE Joint Genome Institute (JGI-PGF)"/>
            <person name="Walter F."/>
            <person name="Albersmeier A."/>
            <person name="Kalinowski J."/>
            <person name="Ruckert C."/>
        </authorList>
    </citation>
    <scope>NUCLEOTIDE SEQUENCE [LARGE SCALE GENOMIC DNA]</scope>
    <source>
        <strain evidence="2 3">CGMCC 4.7215</strain>
    </source>
</reference>
<proteinExistence type="predicted"/>
<protein>
    <submittedName>
        <fullName evidence="2">Uncharacterized protein</fullName>
    </submittedName>
</protein>
<evidence type="ECO:0000313" key="3">
    <source>
        <dbReference type="Proteomes" id="UP001596414"/>
    </source>
</evidence>
<dbReference type="Proteomes" id="UP001596414">
    <property type="component" value="Unassembled WGS sequence"/>
</dbReference>
<organism evidence="2 3">
    <name type="scientific">Halovenus rubra</name>
    <dbReference type="NCBI Taxonomy" id="869890"/>
    <lineage>
        <taxon>Archaea</taxon>
        <taxon>Methanobacteriati</taxon>
        <taxon>Methanobacteriota</taxon>
        <taxon>Stenosarchaea group</taxon>
        <taxon>Halobacteria</taxon>
        <taxon>Halobacteriales</taxon>
        <taxon>Haloarculaceae</taxon>
        <taxon>Halovenus</taxon>
    </lineage>
</organism>
<dbReference type="RefSeq" id="WP_267635682.1">
    <property type="nucleotide sequence ID" value="NZ_JAODIY010000001.1"/>
</dbReference>
<dbReference type="EMBL" id="JBHSZQ010000051">
    <property type="protein sequence ID" value="MFC7127619.1"/>
    <property type="molecule type" value="Genomic_DNA"/>
</dbReference>
<name>A0ABD5XCH9_9EURY</name>
<dbReference type="AlphaFoldDB" id="A0ABD5XCH9"/>
<sequence length="63" mass="6764">MTRRVERMVTSYRTELLIRRQSGTIPGHVSAFVLEHNSGGPNAAVSDGASTGAVTARDVVSRH</sequence>
<evidence type="ECO:0000313" key="2">
    <source>
        <dbReference type="EMBL" id="MFC7127619.1"/>
    </source>
</evidence>
<gene>
    <name evidence="2" type="ORF">ACFQJ7_16620</name>
</gene>
<evidence type="ECO:0000256" key="1">
    <source>
        <dbReference type="SAM" id="MobiDB-lite"/>
    </source>
</evidence>